<evidence type="ECO:0000313" key="2">
    <source>
        <dbReference type="Proteomes" id="UP000574761"/>
    </source>
</evidence>
<name>A0A7W6GJJ0_9HYPH</name>
<dbReference type="AlphaFoldDB" id="A0A7W6GJJ0"/>
<gene>
    <name evidence="1" type="ORF">GGQ64_001151</name>
</gene>
<comment type="caution">
    <text evidence="1">The sequence shown here is derived from an EMBL/GenBank/DDBJ whole genome shotgun (WGS) entry which is preliminary data.</text>
</comment>
<proteinExistence type="predicted"/>
<accession>A0A7W6GJJ0</accession>
<keyword evidence="2" id="KW-1185">Reference proteome</keyword>
<evidence type="ECO:0000313" key="1">
    <source>
        <dbReference type="EMBL" id="MBB3975964.1"/>
    </source>
</evidence>
<dbReference type="Proteomes" id="UP000574761">
    <property type="component" value="Unassembled WGS sequence"/>
</dbReference>
<protein>
    <submittedName>
        <fullName evidence="1">Uncharacterized protein</fullName>
    </submittedName>
</protein>
<organism evidence="1 2">
    <name type="scientific">Mycoplana azooxidifex</name>
    <dbReference type="NCBI Taxonomy" id="1636188"/>
    <lineage>
        <taxon>Bacteria</taxon>
        <taxon>Pseudomonadati</taxon>
        <taxon>Pseudomonadota</taxon>
        <taxon>Alphaproteobacteria</taxon>
        <taxon>Hyphomicrobiales</taxon>
        <taxon>Rhizobiaceae</taxon>
        <taxon>Mycoplana</taxon>
    </lineage>
</organism>
<dbReference type="EMBL" id="JACIEE010000002">
    <property type="protein sequence ID" value="MBB3975964.1"/>
    <property type="molecule type" value="Genomic_DNA"/>
</dbReference>
<sequence>MSPELPMFLMQCAALLLLAGAFCIRGAGD</sequence>
<reference evidence="1 2" key="1">
    <citation type="submission" date="2020-08" db="EMBL/GenBank/DDBJ databases">
        <title>Genomic Encyclopedia of Type Strains, Phase IV (KMG-IV): sequencing the most valuable type-strain genomes for metagenomic binning, comparative biology and taxonomic classification.</title>
        <authorList>
            <person name="Goeker M."/>
        </authorList>
    </citation>
    <scope>NUCLEOTIDE SEQUENCE [LARGE SCALE GENOMIC DNA]</scope>
    <source>
        <strain evidence="1 2">DSM 100211</strain>
    </source>
</reference>